<dbReference type="EMBL" id="KK365144">
    <property type="protein sequence ID" value="KCZ81335.1"/>
    <property type="molecule type" value="Genomic_DNA"/>
</dbReference>
<evidence type="ECO:0000313" key="9">
    <source>
        <dbReference type="Proteomes" id="UP000030655"/>
    </source>
</evidence>
<protein>
    <recommendedName>
        <fullName evidence="7">Amino acid transporter transmembrane domain-containing protein</fullName>
    </recommendedName>
</protein>
<keyword evidence="4 6" id="KW-1133">Transmembrane helix</keyword>
<evidence type="ECO:0000256" key="1">
    <source>
        <dbReference type="ARBA" id="ARBA00004141"/>
    </source>
</evidence>
<reference evidence="9" key="1">
    <citation type="submission" date="2013-02" db="EMBL/GenBank/DDBJ databases">
        <authorList>
            <consortium name="The Broad Institute Genome Sequencing Platform"/>
            <person name="Cuomo C."/>
            <person name="Becnel J."/>
            <person name="Sanscrainte N."/>
            <person name="Walker B."/>
            <person name="Young S.K."/>
            <person name="Zeng Q."/>
            <person name="Gargeya S."/>
            <person name="Fitzgerald M."/>
            <person name="Haas B."/>
            <person name="Abouelleil A."/>
            <person name="Alvarado L."/>
            <person name="Arachchi H.M."/>
            <person name="Berlin A.M."/>
            <person name="Chapman S.B."/>
            <person name="Dewar J."/>
            <person name="Goldberg J."/>
            <person name="Griggs A."/>
            <person name="Gujja S."/>
            <person name="Hansen M."/>
            <person name="Howarth C."/>
            <person name="Imamovic A."/>
            <person name="Larimer J."/>
            <person name="McCowan C."/>
            <person name="Murphy C."/>
            <person name="Neiman D."/>
            <person name="Pearson M."/>
            <person name="Priest M."/>
            <person name="Roberts A."/>
            <person name="Saif S."/>
            <person name="Shea T."/>
            <person name="Sisk P."/>
            <person name="Sykes S."/>
            <person name="Wortman J."/>
            <person name="Nusbaum C."/>
            <person name="Birren B."/>
        </authorList>
    </citation>
    <scope>NUCLEOTIDE SEQUENCE [LARGE SCALE GENOMIC DNA]</scope>
    <source>
        <strain evidence="9">PRA339</strain>
    </source>
</reference>
<dbReference type="GO" id="GO:0015179">
    <property type="term" value="F:L-amino acid transmembrane transporter activity"/>
    <property type="evidence" value="ECO:0007669"/>
    <property type="project" value="TreeGrafter"/>
</dbReference>
<evidence type="ECO:0000256" key="5">
    <source>
        <dbReference type="ARBA" id="ARBA00023136"/>
    </source>
</evidence>
<feature type="transmembrane region" description="Helical" evidence="6">
    <location>
        <begin position="7"/>
        <end position="27"/>
    </location>
</feature>
<dbReference type="AlphaFoldDB" id="A0A059F2A5"/>
<evidence type="ECO:0000256" key="4">
    <source>
        <dbReference type="ARBA" id="ARBA00022989"/>
    </source>
</evidence>
<dbReference type="GO" id="GO:0016020">
    <property type="term" value="C:membrane"/>
    <property type="evidence" value="ECO:0007669"/>
    <property type="project" value="UniProtKB-SubCell"/>
</dbReference>
<evidence type="ECO:0000256" key="6">
    <source>
        <dbReference type="SAM" id="Phobius"/>
    </source>
</evidence>
<comment type="similarity">
    <text evidence="2">Belongs to the amino acid/polyamine transporter 2 family.</text>
</comment>
<feature type="domain" description="Amino acid transporter transmembrane" evidence="7">
    <location>
        <begin position="4"/>
        <end position="370"/>
    </location>
</feature>
<name>A0A059F2A5_9MICR</name>
<keyword evidence="9" id="KW-1185">Reference proteome</keyword>
<evidence type="ECO:0000256" key="2">
    <source>
        <dbReference type="ARBA" id="ARBA00008066"/>
    </source>
</evidence>
<gene>
    <name evidence="8" type="ORF">H312_01214</name>
</gene>
<keyword evidence="3 6" id="KW-0812">Transmembrane</keyword>
<reference evidence="8 9" key="2">
    <citation type="submission" date="2014-03" db="EMBL/GenBank/DDBJ databases">
        <title>The Genome Sequence of Anncaliia algerae insect isolate PRA339.</title>
        <authorList>
            <consortium name="The Broad Institute Genome Sequencing Platform"/>
            <consortium name="The Broad Institute Genome Sequencing Center for Infectious Disease"/>
            <person name="Cuomo C."/>
            <person name="Becnel J."/>
            <person name="Sanscrainte N."/>
            <person name="Walker B."/>
            <person name="Young S.K."/>
            <person name="Zeng Q."/>
            <person name="Gargeya S."/>
            <person name="Fitzgerald M."/>
            <person name="Haas B."/>
            <person name="Abouelleil A."/>
            <person name="Alvarado L."/>
            <person name="Arachchi H.M."/>
            <person name="Berlin A.M."/>
            <person name="Chapman S.B."/>
            <person name="Dewar J."/>
            <person name="Goldberg J."/>
            <person name="Griggs A."/>
            <person name="Gujja S."/>
            <person name="Hansen M."/>
            <person name="Howarth C."/>
            <person name="Imamovic A."/>
            <person name="Larimer J."/>
            <person name="McCowan C."/>
            <person name="Murphy C."/>
            <person name="Neiman D."/>
            <person name="Pearson M."/>
            <person name="Priest M."/>
            <person name="Roberts A."/>
            <person name="Saif S."/>
            <person name="Shea T."/>
            <person name="Sisk P."/>
            <person name="Sykes S."/>
            <person name="Wortman J."/>
            <person name="Nusbaum C."/>
            <person name="Birren B."/>
        </authorList>
    </citation>
    <scope>NUCLEOTIDE SEQUENCE [LARGE SCALE GENOMIC DNA]</scope>
    <source>
        <strain evidence="8 9">PRA339</strain>
    </source>
</reference>
<evidence type="ECO:0000259" key="7">
    <source>
        <dbReference type="Pfam" id="PF01490"/>
    </source>
</evidence>
<accession>A0A059F2A5</accession>
<evidence type="ECO:0000256" key="3">
    <source>
        <dbReference type="ARBA" id="ARBA00022692"/>
    </source>
</evidence>
<feature type="transmembrane region" description="Helical" evidence="6">
    <location>
        <begin position="180"/>
        <end position="198"/>
    </location>
</feature>
<evidence type="ECO:0000313" key="8">
    <source>
        <dbReference type="EMBL" id="KCZ81335.1"/>
    </source>
</evidence>
<sequence length="371" mass="42991">MQEFLTAYVNLLETTSGAGILMFPYLFKVYGMFNFILITLIFCVLVYFGLFFLICCAEEYEDADYNILINKIIKNSSYFLDFFIFAKCLGVSISYLIISQEILIFLLSDIFYIPDYLLLLIFILLLFPLCYSKNISQLKYTSFISTITTLVTSLLIDFIFNERGFSNNLIYYKFPEYSWLSNISSLVFAFSCHVNFFTIRNEVSQNRKYVMTYSSALSLFTASLTSLKFGLICYLIFGEESSKNIFENFPKDMTSRLLKLLYFISITLTFPLQIHPCKKYFMSFLRIKQAKNINFIITAVILVLCYGITILKIKLDMIFKLIGSTSSTLLMLILPSIYYLFLINDSTILYAFANINICVGIFIFVFTIFGL</sequence>
<comment type="subcellular location">
    <subcellularLocation>
        <location evidence="1">Membrane</location>
        <topology evidence="1">Multi-pass membrane protein</topology>
    </subcellularLocation>
</comment>
<feature type="transmembrane region" description="Helical" evidence="6">
    <location>
        <begin position="295"/>
        <end position="315"/>
    </location>
</feature>
<dbReference type="HOGENOM" id="CLU_009020_1_2_1"/>
<feature type="transmembrane region" description="Helical" evidence="6">
    <location>
        <begin position="321"/>
        <end position="341"/>
    </location>
</feature>
<feature type="transmembrane region" description="Helical" evidence="6">
    <location>
        <begin position="33"/>
        <end position="57"/>
    </location>
</feature>
<dbReference type="PANTHER" id="PTHR22950">
    <property type="entry name" value="AMINO ACID TRANSPORTER"/>
    <property type="match status" value="1"/>
</dbReference>
<dbReference type="VEuPathDB" id="MicrosporidiaDB:H312_01214"/>
<feature type="transmembrane region" description="Helical" evidence="6">
    <location>
        <begin position="110"/>
        <end position="131"/>
    </location>
</feature>
<feature type="transmembrane region" description="Helical" evidence="6">
    <location>
        <begin position="348"/>
        <end position="369"/>
    </location>
</feature>
<feature type="transmembrane region" description="Helical" evidence="6">
    <location>
        <begin position="143"/>
        <end position="160"/>
    </location>
</feature>
<dbReference type="STRING" id="1288291.A0A059F2A5"/>
<feature type="transmembrane region" description="Helical" evidence="6">
    <location>
        <begin position="78"/>
        <end position="98"/>
    </location>
</feature>
<feature type="transmembrane region" description="Helical" evidence="6">
    <location>
        <begin position="257"/>
        <end position="274"/>
    </location>
</feature>
<dbReference type="Proteomes" id="UP000030655">
    <property type="component" value="Unassembled WGS sequence"/>
</dbReference>
<feature type="transmembrane region" description="Helical" evidence="6">
    <location>
        <begin position="210"/>
        <end position="237"/>
    </location>
</feature>
<proteinExistence type="inferred from homology"/>
<keyword evidence="5 6" id="KW-0472">Membrane</keyword>
<dbReference type="InterPro" id="IPR013057">
    <property type="entry name" value="AA_transpt_TM"/>
</dbReference>
<dbReference type="Pfam" id="PF01490">
    <property type="entry name" value="Aa_trans"/>
    <property type="match status" value="1"/>
</dbReference>
<organism evidence="8 9">
    <name type="scientific">Anncaliia algerae PRA339</name>
    <dbReference type="NCBI Taxonomy" id="1288291"/>
    <lineage>
        <taxon>Eukaryota</taxon>
        <taxon>Fungi</taxon>
        <taxon>Fungi incertae sedis</taxon>
        <taxon>Microsporidia</taxon>
        <taxon>Tubulinosematoidea</taxon>
        <taxon>Tubulinosematidae</taxon>
        <taxon>Anncaliia</taxon>
    </lineage>
</organism>
<dbReference type="OrthoDB" id="438545at2759"/>